<keyword evidence="3" id="KW-0808">Transferase</keyword>
<dbReference type="RefSeq" id="WP_141464033.1">
    <property type="nucleotide sequence ID" value="NZ_RBZW01000020.1"/>
</dbReference>
<evidence type="ECO:0000256" key="3">
    <source>
        <dbReference type="ARBA" id="ARBA00022679"/>
    </source>
</evidence>
<keyword evidence="10" id="KW-1185">Reference proteome</keyword>
<dbReference type="InterPro" id="IPR031621">
    <property type="entry name" value="HisKA_7TM"/>
</dbReference>
<dbReference type="PANTHER" id="PTHR44936">
    <property type="entry name" value="SENSOR PROTEIN CREC"/>
    <property type="match status" value="1"/>
</dbReference>
<evidence type="ECO:0000259" key="8">
    <source>
        <dbReference type="PROSITE" id="PS50109"/>
    </source>
</evidence>
<dbReference type="NCBIfam" id="TIGR00229">
    <property type="entry name" value="sensory_box"/>
    <property type="match status" value="1"/>
</dbReference>
<dbReference type="InterPro" id="IPR050980">
    <property type="entry name" value="2C_sensor_his_kinase"/>
</dbReference>
<dbReference type="InterPro" id="IPR000014">
    <property type="entry name" value="PAS"/>
</dbReference>
<evidence type="ECO:0000313" key="9">
    <source>
        <dbReference type="EMBL" id="THE65500.1"/>
    </source>
</evidence>
<feature type="domain" description="Histidine kinase" evidence="8">
    <location>
        <begin position="360"/>
        <end position="567"/>
    </location>
</feature>
<feature type="transmembrane region" description="Helical" evidence="7">
    <location>
        <begin position="69"/>
        <end position="89"/>
    </location>
</feature>
<gene>
    <name evidence="9" type="ORF">D8Y22_07235</name>
</gene>
<evidence type="ECO:0000256" key="7">
    <source>
        <dbReference type="SAM" id="Phobius"/>
    </source>
</evidence>
<feature type="transmembrane region" description="Helical" evidence="7">
    <location>
        <begin position="144"/>
        <end position="166"/>
    </location>
</feature>
<evidence type="ECO:0000256" key="2">
    <source>
        <dbReference type="ARBA" id="ARBA00012438"/>
    </source>
</evidence>
<evidence type="ECO:0000256" key="4">
    <source>
        <dbReference type="ARBA" id="ARBA00022741"/>
    </source>
</evidence>
<dbReference type="PANTHER" id="PTHR44936:SF10">
    <property type="entry name" value="SENSOR PROTEIN RSTB"/>
    <property type="match status" value="1"/>
</dbReference>
<sequence>MTSAEQSVTFLMLICAVPIGGLAAYAFRKRDEPGARGFFLCELGMAGWSVQLALLTWPVQIAPVFVNTTIRHVFQILVILGWPLLVVEYTRRERVRIPRSWLAILCVVPVVTVVLTATNPWHYLVLAPETPSNPAGIAEFVLGPWYIVHIGFAVTLVMVPAGLLAQDLRSAVGDHRRQLLLLIAGWAIGFPGALNTYLFRNVDAVPPFVDLTPVLFLVTAVLWGLALFRYQLFALAPVSRRKAVETMADALVSVDTDGTIVDVNPAARTLFDIEGNCIGNDLESICGDHPAVLEQYERGETTGTEISLEADGERRHFSMDVRPIEQGTRATGTLLLLRDITALKEREQELDLLKQVLSRVFRHNIRNELTILRGHAEIVQEQTDHGRFDDHIDEILANTDRILRHSENAKALETIIDVETGDESVRLEPVVTRYARTYASEHPSVEIDTDVAAGVTVSAHPSVGRALEELIQNAIVHYDGAGSAHIVVRARTAHDTIELVVADDGPGIDPHEIETLDAGEETDLQHGSGIGLWMVELVVRKSGGSVRIDDDPELGGTRVCIELPRAE</sequence>
<dbReference type="PRINTS" id="PR00344">
    <property type="entry name" value="BCTRLSENSOR"/>
</dbReference>
<keyword evidence="6" id="KW-0067">ATP-binding</keyword>
<dbReference type="InterPro" id="IPR004358">
    <property type="entry name" value="Sig_transdc_His_kin-like_C"/>
</dbReference>
<dbReference type="Pfam" id="PF02518">
    <property type="entry name" value="HATPase_c"/>
    <property type="match status" value="1"/>
</dbReference>
<dbReference type="Pfam" id="PF16927">
    <property type="entry name" value="HisKA_7TM"/>
    <property type="match status" value="1"/>
</dbReference>
<accession>A0A4S3TP89</accession>
<comment type="catalytic activity">
    <reaction evidence="1">
        <text>ATP + protein L-histidine = ADP + protein N-phospho-L-histidine.</text>
        <dbReference type="EC" id="2.7.13.3"/>
    </reaction>
</comment>
<keyword evidence="7" id="KW-1133">Transmembrane helix</keyword>
<feature type="transmembrane region" description="Helical" evidence="7">
    <location>
        <begin position="101"/>
        <end position="124"/>
    </location>
</feature>
<dbReference type="EC" id="2.7.13.3" evidence="2"/>
<feature type="transmembrane region" description="Helical" evidence="7">
    <location>
        <begin position="6"/>
        <end position="27"/>
    </location>
</feature>
<proteinExistence type="predicted"/>
<evidence type="ECO:0000313" key="10">
    <source>
        <dbReference type="Proteomes" id="UP000318864"/>
    </source>
</evidence>
<dbReference type="AlphaFoldDB" id="A0A4S3TP89"/>
<dbReference type="OrthoDB" id="3369at2157"/>
<dbReference type="Gene3D" id="3.30.450.20">
    <property type="entry name" value="PAS domain"/>
    <property type="match status" value="1"/>
</dbReference>
<feature type="transmembrane region" description="Helical" evidence="7">
    <location>
        <begin position="178"/>
        <end position="199"/>
    </location>
</feature>
<dbReference type="SUPFAM" id="SSF55785">
    <property type="entry name" value="PYP-like sensor domain (PAS domain)"/>
    <property type="match status" value="1"/>
</dbReference>
<comment type="caution">
    <text evidence="9">The sequence shown here is derived from an EMBL/GenBank/DDBJ whole genome shotgun (WGS) entry which is preliminary data.</text>
</comment>
<organism evidence="9 10">
    <name type="scientific">Salinadaptatus halalkaliphilus</name>
    <dbReference type="NCBI Taxonomy" id="2419781"/>
    <lineage>
        <taxon>Archaea</taxon>
        <taxon>Methanobacteriati</taxon>
        <taxon>Methanobacteriota</taxon>
        <taxon>Stenosarchaea group</taxon>
        <taxon>Halobacteria</taxon>
        <taxon>Halobacteriales</taxon>
        <taxon>Natrialbaceae</taxon>
        <taxon>Salinadaptatus</taxon>
    </lineage>
</organism>
<dbReference type="Proteomes" id="UP000318864">
    <property type="component" value="Unassembled WGS sequence"/>
</dbReference>
<dbReference type="EMBL" id="RBZW01000020">
    <property type="protein sequence ID" value="THE65500.1"/>
    <property type="molecule type" value="Genomic_DNA"/>
</dbReference>
<dbReference type="GO" id="GO:0005524">
    <property type="term" value="F:ATP binding"/>
    <property type="evidence" value="ECO:0007669"/>
    <property type="project" value="UniProtKB-KW"/>
</dbReference>
<dbReference type="InterPro" id="IPR035965">
    <property type="entry name" value="PAS-like_dom_sf"/>
</dbReference>
<evidence type="ECO:0000256" key="6">
    <source>
        <dbReference type="ARBA" id="ARBA00022840"/>
    </source>
</evidence>
<dbReference type="InterPro" id="IPR005467">
    <property type="entry name" value="His_kinase_dom"/>
</dbReference>
<feature type="transmembrane region" description="Helical" evidence="7">
    <location>
        <begin position="211"/>
        <end position="232"/>
    </location>
</feature>
<name>A0A4S3TP89_9EURY</name>
<keyword evidence="5" id="KW-0418">Kinase</keyword>
<feature type="transmembrane region" description="Helical" evidence="7">
    <location>
        <begin position="39"/>
        <end position="57"/>
    </location>
</feature>
<dbReference type="InterPro" id="IPR036890">
    <property type="entry name" value="HATPase_C_sf"/>
</dbReference>
<keyword evidence="4" id="KW-0547">Nucleotide-binding</keyword>
<dbReference type="InterPro" id="IPR013656">
    <property type="entry name" value="PAS_4"/>
</dbReference>
<dbReference type="SUPFAM" id="SSF55874">
    <property type="entry name" value="ATPase domain of HSP90 chaperone/DNA topoisomerase II/histidine kinase"/>
    <property type="match status" value="1"/>
</dbReference>
<evidence type="ECO:0000256" key="5">
    <source>
        <dbReference type="ARBA" id="ARBA00022777"/>
    </source>
</evidence>
<evidence type="ECO:0000256" key="1">
    <source>
        <dbReference type="ARBA" id="ARBA00000085"/>
    </source>
</evidence>
<dbReference type="Gene3D" id="3.30.565.10">
    <property type="entry name" value="Histidine kinase-like ATPase, C-terminal domain"/>
    <property type="match status" value="1"/>
</dbReference>
<reference evidence="9 10" key="1">
    <citation type="submission" date="2018-10" db="EMBL/GenBank/DDBJ databases">
        <title>Natronolimnobius sp. XQ-INN 246 isolated from Inner Mongolia Autonomous Region of China.</title>
        <authorList>
            <person name="Xue Q."/>
        </authorList>
    </citation>
    <scope>NUCLEOTIDE SEQUENCE [LARGE SCALE GENOMIC DNA]</scope>
    <source>
        <strain evidence="9 10">XQ-INN 246</strain>
    </source>
</reference>
<dbReference type="InterPro" id="IPR003594">
    <property type="entry name" value="HATPase_dom"/>
</dbReference>
<keyword evidence="7" id="KW-0472">Membrane</keyword>
<dbReference type="SMART" id="SM00387">
    <property type="entry name" value="HATPase_c"/>
    <property type="match status" value="1"/>
</dbReference>
<dbReference type="PROSITE" id="PS50109">
    <property type="entry name" value="HIS_KIN"/>
    <property type="match status" value="1"/>
</dbReference>
<dbReference type="Pfam" id="PF08448">
    <property type="entry name" value="PAS_4"/>
    <property type="match status" value="1"/>
</dbReference>
<keyword evidence="7" id="KW-0812">Transmembrane</keyword>
<dbReference type="GO" id="GO:0004673">
    <property type="term" value="F:protein histidine kinase activity"/>
    <property type="evidence" value="ECO:0007669"/>
    <property type="project" value="UniProtKB-EC"/>
</dbReference>
<dbReference type="CDD" id="cd00130">
    <property type="entry name" value="PAS"/>
    <property type="match status" value="1"/>
</dbReference>
<protein>
    <recommendedName>
        <fullName evidence="2">histidine kinase</fullName>
        <ecNumber evidence="2">2.7.13.3</ecNumber>
    </recommendedName>
</protein>